<dbReference type="AlphaFoldDB" id="A0A8S1ERE2"/>
<sequence length="179" mass="19807">MLNCRFMANDAPIPLSQWHCGSSQLTTLLSWGVLAKGCPVRNEEVNLCCAFHDDCYLLKLGKQNCDTTFCNCVADLVTAESSRDRCLSDFNSFSCLVVKNIGQSAYDSEFDDFNGILNYPIMYDAVLETFAKVYEVCHSIRSRLTIFGLSVASAGRRGSLACILNRTLGFPSSQTLLQI</sequence>
<organism evidence="1 2">
    <name type="scientific">Caenorhabditis bovis</name>
    <dbReference type="NCBI Taxonomy" id="2654633"/>
    <lineage>
        <taxon>Eukaryota</taxon>
        <taxon>Metazoa</taxon>
        <taxon>Ecdysozoa</taxon>
        <taxon>Nematoda</taxon>
        <taxon>Chromadorea</taxon>
        <taxon>Rhabditida</taxon>
        <taxon>Rhabditina</taxon>
        <taxon>Rhabditomorpha</taxon>
        <taxon>Rhabditoidea</taxon>
        <taxon>Rhabditidae</taxon>
        <taxon>Peloderinae</taxon>
        <taxon>Caenorhabditis</taxon>
    </lineage>
</organism>
<gene>
    <name evidence="1" type="ORF">CBOVIS_LOCUS8318</name>
</gene>
<proteinExistence type="predicted"/>
<name>A0A8S1ERE2_9PELO</name>
<dbReference type="PANTHER" id="PTHR34228">
    <property type="entry name" value="PROTEIN CBG09474-RELATED"/>
    <property type="match status" value="1"/>
</dbReference>
<dbReference type="GO" id="GO:0050482">
    <property type="term" value="P:arachidonate secretion"/>
    <property type="evidence" value="ECO:0007669"/>
    <property type="project" value="InterPro"/>
</dbReference>
<dbReference type="OrthoDB" id="5869656at2759"/>
<dbReference type="EMBL" id="CADEPM010000005">
    <property type="protein sequence ID" value="CAB3406216.1"/>
    <property type="molecule type" value="Genomic_DNA"/>
</dbReference>
<dbReference type="InterPro" id="IPR036444">
    <property type="entry name" value="PLipase_A2_dom_sf"/>
</dbReference>
<evidence type="ECO:0008006" key="3">
    <source>
        <dbReference type="Google" id="ProtNLM"/>
    </source>
</evidence>
<comment type="caution">
    <text evidence="1">The sequence shown here is derived from an EMBL/GenBank/DDBJ whole genome shotgun (WGS) entry which is preliminary data.</text>
</comment>
<accession>A0A8S1ERE2</accession>
<dbReference type="GO" id="GO:0004623">
    <property type="term" value="F:phospholipase A2 activity"/>
    <property type="evidence" value="ECO:0007669"/>
    <property type="project" value="InterPro"/>
</dbReference>
<dbReference type="SUPFAM" id="SSF48619">
    <property type="entry name" value="Phospholipase A2, PLA2"/>
    <property type="match status" value="1"/>
</dbReference>
<evidence type="ECO:0000313" key="2">
    <source>
        <dbReference type="Proteomes" id="UP000494206"/>
    </source>
</evidence>
<dbReference type="GO" id="GO:0006644">
    <property type="term" value="P:phospholipid metabolic process"/>
    <property type="evidence" value="ECO:0007669"/>
    <property type="project" value="InterPro"/>
</dbReference>
<protein>
    <recommendedName>
        <fullName evidence="3">Phospholipase A(2)</fullName>
    </recommendedName>
</protein>
<dbReference type="Proteomes" id="UP000494206">
    <property type="component" value="Unassembled WGS sequence"/>
</dbReference>
<keyword evidence="2" id="KW-1185">Reference proteome</keyword>
<reference evidence="1 2" key="1">
    <citation type="submission" date="2020-04" db="EMBL/GenBank/DDBJ databases">
        <authorList>
            <person name="Laetsch R D."/>
            <person name="Stevens L."/>
            <person name="Kumar S."/>
            <person name="Blaxter L. M."/>
        </authorList>
    </citation>
    <scope>NUCLEOTIDE SEQUENCE [LARGE SCALE GENOMIC DNA]</scope>
</reference>
<dbReference type="InterPro" id="IPR053322">
    <property type="entry name" value="PLA2-like"/>
</dbReference>
<evidence type="ECO:0000313" key="1">
    <source>
        <dbReference type="EMBL" id="CAB3406216.1"/>
    </source>
</evidence>